<evidence type="ECO:0000313" key="2">
    <source>
        <dbReference type="Proteomes" id="UP000287651"/>
    </source>
</evidence>
<accession>A0A426ZC96</accession>
<organism evidence="1 2">
    <name type="scientific">Ensete ventricosum</name>
    <name type="common">Abyssinian banana</name>
    <name type="synonym">Musa ensete</name>
    <dbReference type="NCBI Taxonomy" id="4639"/>
    <lineage>
        <taxon>Eukaryota</taxon>
        <taxon>Viridiplantae</taxon>
        <taxon>Streptophyta</taxon>
        <taxon>Embryophyta</taxon>
        <taxon>Tracheophyta</taxon>
        <taxon>Spermatophyta</taxon>
        <taxon>Magnoliopsida</taxon>
        <taxon>Liliopsida</taxon>
        <taxon>Zingiberales</taxon>
        <taxon>Musaceae</taxon>
        <taxon>Ensete</taxon>
    </lineage>
</organism>
<reference evidence="1 2" key="1">
    <citation type="journal article" date="2014" name="Agronomy (Basel)">
        <title>A Draft Genome Sequence for Ensete ventricosum, the Drought-Tolerant Tree Against Hunger.</title>
        <authorList>
            <person name="Harrison J."/>
            <person name="Moore K.A."/>
            <person name="Paszkiewicz K."/>
            <person name="Jones T."/>
            <person name="Grant M."/>
            <person name="Ambacheew D."/>
            <person name="Muzemil S."/>
            <person name="Studholme D.J."/>
        </authorList>
    </citation>
    <scope>NUCLEOTIDE SEQUENCE [LARGE SCALE GENOMIC DNA]</scope>
</reference>
<dbReference type="Proteomes" id="UP000287651">
    <property type="component" value="Unassembled WGS sequence"/>
</dbReference>
<dbReference type="EMBL" id="AMZH03007316">
    <property type="protein sequence ID" value="RRT61627.1"/>
    <property type="molecule type" value="Genomic_DNA"/>
</dbReference>
<name>A0A426ZC96_ENSVE</name>
<proteinExistence type="predicted"/>
<dbReference type="AlphaFoldDB" id="A0A426ZC96"/>
<evidence type="ECO:0000313" key="1">
    <source>
        <dbReference type="EMBL" id="RRT61627.1"/>
    </source>
</evidence>
<sequence>MSSSSAISHETGDARRKQVNYQKLSRNIYLIRGDFHCCKHRRLVYTDGAQALRAPSFLSEHPSGVEIAQTQPLVLQRDRAKAPPLGVSSLRID</sequence>
<protein>
    <submittedName>
        <fullName evidence="1">Uncharacterized protein</fullName>
    </submittedName>
</protein>
<comment type="caution">
    <text evidence="1">The sequence shown here is derived from an EMBL/GenBank/DDBJ whole genome shotgun (WGS) entry which is preliminary data.</text>
</comment>
<gene>
    <name evidence="1" type="ORF">B296_00035396</name>
</gene>